<evidence type="ECO:0000313" key="1">
    <source>
        <dbReference type="EMBL" id="KIO30969.1"/>
    </source>
</evidence>
<reference evidence="1 2" key="1">
    <citation type="submission" date="2014-04" db="EMBL/GenBank/DDBJ databases">
        <authorList>
            <consortium name="DOE Joint Genome Institute"/>
            <person name="Kuo A."/>
            <person name="Girlanda M."/>
            <person name="Perotto S."/>
            <person name="Kohler A."/>
            <person name="Nagy L.G."/>
            <person name="Floudas D."/>
            <person name="Copeland A."/>
            <person name="Barry K.W."/>
            <person name="Cichocki N."/>
            <person name="Veneault-Fourrey C."/>
            <person name="LaButti K."/>
            <person name="Lindquist E.A."/>
            <person name="Lipzen A."/>
            <person name="Lundell T."/>
            <person name="Morin E."/>
            <person name="Murat C."/>
            <person name="Sun H."/>
            <person name="Tunlid A."/>
            <person name="Henrissat B."/>
            <person name="Grigoriev I.V."/>
            <person name="Hibbett D.S."/>
            <person name="Martin F."/>
            <person name="Nordberg H.P."/>
            <person name="Cantor M.N."/>
            <person name="Hua S.X."/>
        </authorList>
    </citation>
    <scope>NUCLEOTIDE SEQUENCE [LARGE SCALE GENOMIC DNA]</scope>
    <source>
        <strain evidence="1 2">MUT 4182</strain>
    </source>
</reference>
<gene>
    <name evidence="1" type="ORF">M407DRAFT_144337</name>
</gene>
<organism evidence="1 2">
    <name type="scientific">Tulasnella calospora MUT 4182</name>
    <dbReference type="NCBI Taxonomy" id="1051891"/>
    <lineage>
        <taxon>Eukaryota</taxon>
        <taxon>Fungi</taxon>
        <taxon>Dikarya</taxon>
        <taxon>Basidiomycota</taxon>
        <taxon>Agaricomycotina</taxon>
        <taxon>Agaricomycetes</taxon>
        <taxon>Cantharellales</taxon>
        <taxon>Tulasnellaceae</taxon>
        <taxon>Tulasnella</taxon>
    </lineage>
</organism>
<keyword evidence="2" id="KW-1185">Reference proteome</keyword>
<sequence length="69" mass="7683">MPYPPICSSYPGSGVSLLISIKRCSRSRRQFVCSGREYQWAELGSGHFTQTRAAKSSWVFISSLIDPTP</sequence>
<evidence type="ECO:0000313" key="2">
    <source>
        <dbReference type="Proteomes" id="UP000054248"/>
    </source>
</evidence>
<protein>
    <submittedName>
        <fullName evidence="1">Uncharacterized protein</fullName>
    </submittedName>
</protein>
<dbReference type="Proteomes" id="UP000054248">
    <property type="component" value="Unassembled WGS sequence"/>
</dbReference>
<dbReference type="HOGENOM" id="CLU_2777758_0_0_1"/>
<dbReference type="EMBL" id="KN822967">
    <property type="protein sequence ID" value="KIO30969.1"/>
    <property type="molecule type" value="Genomic_DNA"/>
</dbReference>
<name>A0A0C3QSI8_9AGAM</name>
<proteinExistence type="predicted"/>
<reference evidence="2" key="2">
    <citation type="submission" date="2015-01" db="EMBL/GenBank/DDBJ databases">
        <title>Evolutionary Origins and Diversification of the Mycorrhizal Mutualists.</title>
        <authorList>
            <consortium name="DOE Joint Genome Institute"/>
            <consortium name="Mycorrhizal Genomics Consortium"/>
            <person name="Kohler A."/>
            <person name="Kuo A."/>
            <person name="Nagy L.G."/>
            <person name="Floudas D."/>
            <person name="Copeland A."/>
            <person name="Barry K.W."/>
            <person name="Cichocki N."/>
            <person name="Veneault-Fourrey C."/>
            <person name="LaButti K."/>
            <person name="Lindquist E.A."/>
            <person name="Lipzen A."/>
            <person name="Lundell T."/>
            <person name="Morin E."/>
            <person name="Murat C."/>
            <person name="Riley R."/>
            <person name="Ohm R."/>
            <person name="Sun H."/>
            <person name="Tunlid A."/>
            <person name="Henrissat B."/>
            <person name="Grigoriev I.V."/>
            <person name="Hibbett D.S."/>
            <person name="Martin F."/>
        </authorList>
    </citation>
    <scope>NUCLEOTIDE SEQUENCE [LARGE SCALE GENOMIC DNA]</scope>
    <source>
        <strain evidence="2">MUT 4182</strain>
    </source>
</reference>
<dbReference type="AlphaFoldDB" id="A0A0C3QSI8"/>
<accession>A0A0C3QSI8</accession>